<keyword evidence="3" id="KW-1185">Reference proteome</keyword>
<dbReference type="Proteomes" id="UP001155500">
    <property type="component" value="Unassembled WGS sequence"/>
</dbReference>
<dbReference type="AlphaFoldDB" id="A0A9X4SMJ0"/>
<evidence type="ECO:0000256" key="1">
    <source>
        <dbReference type="SAM" id="Phobius"/>
    </source>
</evidence>
<reference evidence="2" key="1">
    <citation type="submission" date="2016-03" db="EMBL/GenBank/DDBJ databases">
        <title>Co-evolution between Pasteurellaceae and their hosts.</title>
        <authorList>
            <person name="Hansen M.J."/>
            <person name="Bojesen A.M."/>
            <person name="Planet P."/>
        </authorList>
    </citation>
    <scope>NUCLEOTIDE SEQUENCE</scope>
    <source>
        <strain evidence="2">146/S8/89</strain>
    </source>
</reference>
<feature type="transmembrane region" description="Helical" evidence="1">
    <location>
        <begin position="34"/>
        <end position="52"/>
    </location>
</feature>
<sequence>MKRVILCRFIIYLTFLISCLLTFLNLSFPFRHDWVYQFYAIFSPIYIIFIFFKLKSIIFNFIKGFLITIITYLIMMIYFKYTYFGIEDFMVIGVITYFFTGVFILNIIESIAILLLNKLIRKSVE</sequence>
<comment type="caution">
    <text evidence="2">The sequence shown here is derived from an EMBL/GenBank/DDBJ whole genome shotgun (WGS) entry which is preliminary data.</text>
</comment>
<feature type="transmembrane region" description="Helical" evidence="1">
    <location>
        <begin position="89"/>
        <end position="116"/>
    </location>
</feature>
<dbReference type="EMBL" id="LWID01000001">
    <property type="protein sequence ID" value="MDG6896188.1"/>
    <property type="molecule type" value="Genomic_DNA"/>
</dbReference>
<keyword evidence="1" id="KW-0472">Membrane</keyword>
<feature type="transmembrane region" description="Helical" evidence="1">
    <location>
        <begin position="9"/>
        <end position="28"/>
    </location>
</feature>
<keyword evidence="1" id="KW-1133">Transmembrane helix</keyword>
<accession>A0A9X4SMJ0</accession>
<dbReference type="PROSITE" id="PS51257">
    <property type="entry name" value="PROKAR_LIPOPROTEIN"/>
    <property type="match status" value="1"/>
</dbReference>
<evidence type="ECO:0000313" key="2">
    <source>
        <dbReference type="EMBL" id="MDG6896188.1"/>
    </source>
</evidence>
<gene>
    <name evidence="2" type="ORF">A6A20_11320</name>
</gene>
<feature type="transmembrane region" description="Helical" evidence="1">
    <location>
        <begin position="64"/>
        <end position="83"/>
    </location>
</feature>
<proteinExistence type="predicted"/>
<organism evidence="2 3">
    <name type="scientific">Volucribacter amazonae</name>
    <dbReference type="NCBI Taxonomy" id="256731"/>
    <lineage>
        <taxon>Bacteria</taxon>
        <taxon>Pseudomonadati</taxon>
        <taxon>Pseudomonadota</taxon>
        <taxon>Gammaproteobacteria</taxon>
        <taxon>Pasteurellales</taxon>
        <taxon>Pasteurellaceae</taxon>
        <taxon>Volucribacter</taxon>
    </lineage>
</organism>
<keyword evidence="1" id="KW-0812">Transmembrane</keyword>
<evidence type="ECO:0000313" key="3">
    <source>
        <dbReference type="Proteomes" id="UP001155500"/>
    </source>
</evidence>
<protein>
    <submittedName>
        <fullName evidence="2">Uncharacterized protein</fullName>
    </submittedName>
</protein>
<name>A0A9X4SMJ0_9PAST</name>